<gene>
    <name evidence="2" type="ORF">B296_00000139</name>
</gene>
<feature type="region of interest" description="Disordered" evidence="1">
    <location>
        <begin position="25"/>
        <end position="46"/>
    </location>
</feature>
<protein>
    <submittedName>
        <fullName evidence="2">Uncharacterized protein</fullName>
    </submittedName>
</protein>
<evidence type="ECO:0000313" key="2">
    <source>
        <dbReference type="EMBL" id="RRT84215.1"/>
    </source>
</evidence>
<sequence>MDSDFRVPRELSELQKKRAQYHPELPPCLQVSSSSNGGVGSGDGGRGGESLVSWLLGEIRHRVMRGVSFFLRDALDGWPRDATSSLGFSLIRGFLSCFGD</sequence>
<dbReference type="Proteomes" id="UP000287651">
    <property type="component" value="Unassembled WGS sequence"/>
</dbReference>
<evidence type="ECO:0000256" key="1">
    <source>
        <dbReference type="SAM" id="MobiDB-lite"/>
    </source>
</evidence>
<feature type="compositionally biased region" description="Gly residues" evidence="1">
    <location>
        <begin position="37"/>
        <end position="46"/>
    </location>
</feature>
<comment type="caution">
    <text evidence="2">The sequence shown here is derived from an EMBL/GenBank/DDBJ whole genome shotgun (WGS) entry which is preliminary data.</text>
</comment>
<name>A0A444CTZ2_ENSVE</name>
<dbReference type="EMBL" id="AMZH03000345">
    <property type="protein sequence ID" value="RRT84215.1"/>
    <property type="molecule type" value="Genomic_DNA"/>
</dbReference>
<reference evidence="2 3" key="1">
    <citation type="journal article" date="2014" name="Agronomy (Basel)">
        <title>A Draft Genome Sequence for Ensete ventricosum, the Drought-Tolerant Tree Against Hunger.</title>
        <authorList>
            <person name="Harrison J."/>
            <person name="Moore K.A."/>
            <person name="Paszkiewicz K."/>
            <person name="Jones T."/>
            <person name="Grant M."/>
            <person name="Ambacheew D."/>
            <person name="Muzemil S."/>
            <person name="Studholme D.J."/>
        </authorList>
    </citation>
    <scope>NUCLEOTIDE SEQUENCE [LARGE SCALE GENOMIC DNA]</scope>
</reference>
<accession>A0A444CTZ2</accession>
<proteinExistence type="predicted"/>
<dbReference type="AlphaFoldDB" id="A0A444CTZ2"/>
<organism evidence="2 3">
    <name type="scientific">Ensete ventricosum</name>
    <name type="common">Abyssinian banana</name>
    <name type="synonym">Musa ensete</name>
    <dbReference type="NCBI Taxonomy" id="4639"/>
    <lineage>
        <taxon>Eukaryota</taxon>
        <taxon>Viridiplantae</taxon>
        <taxon>Streptophyta</taxon>
        <taxon>Embryophyta</taxon>
        <taxon>Tracheophyta</taxon>
        <taxon>Spermatophyta</taxon>
        <taxon>Magnoliopsida</taxon>
        <taxon>Liliopsida</taxon>
        <taxon>Zingiberales</taxon>
        <taxon>Musaceae</taxon>
        <taxon>Ensete</taxon>
    </lineage>
</organism>
<evidence type="ECO:0000313" key="3">
    <source>
        <dbReference type="Proteomes" id="UP000287651"/>
    </source>
</evidence>